<dbReference type="EMBL" id="BSOP01000071">
    <property type="protein sequence ID" value="GLR55183.1"/>
    <property type="molecule type" value="Genomic_DNA"/>
</dbReference>
<comment type="caution">
    <text evidence="1">The sequence shown here is derived from an EMBL/GenBank/DDBJ whole genome shotgun (WGS) entry which is preliminary data.</text>
</comment>
<accession>A0ABQ5ZQM9</accession>
<evidence type="ECO:0000313" key="2">
    <source>
        <dbReference type="Proteomes" id="UP001156702"/>
    </source>
</evidence>
<protein>
    <submittedName>
        <fullName evidence="1">Uncharacterized protein</fullName>
    </submittedName>
</protein>
<sequence>MATTYAICYCISPVRRCKSRGVDKLHEHFDEAHWAEIKSNLEAYMRDDVCVPYANQSVEVDAELEATLHTFVSTIAAMRETDPTSIESFSPVFTGLQRTNAYLLNYGLRVVDTKSSKVTTGSGPRFDDVPANNQYVEMAKVLSGATRRAAHELRESVRVDNPLYVLHHQALLYDLAAEMTRLSVESTAVVTEKLLEPEHPHRQLLEEKWERDGI</sequence>
<keyword evidence="2" id="KW-1185">Reference proteome</keyword>
<gene>
    <name evidence="1" type="ORF">GCM10007923_64050</name>
</gene>
<organism evidence="1 2">
    <name type="scientific">Shinella yambaruensis</name>
    <dbReference type="NCBI Taxonomy" id="415996"/>
    <lineage>
        <taxon>Bacteria</taxon>
        <taxon>Pseudomonadati</taxon>
        <taxon>Pseudomonadota</taxon>
        <taxon>Alphaproteobacteria</taxon>
        <taxon>Hyphomicrobiales</taxon>
        <taxon>Rhizobiaceae</taxon>
        <taxon>Shinella</taxon>
    </lineage>
</organism>
<dbReference type="RefSeq" id="WP_245082900.1">
    <property type="nucleotide sequence ID" value="NZ_BSOP01000071.1"/>
</dbReference>
<name>A0ABQ5ZQM9_9HYPH</name>
<evidence type="ECO:0000313" key="1">
    <source>
        <dbReference type="EMBL" id="GLR55183.1"/>
    </source>
</evidence>
<reference evidence="2" key="1">
    <citation type="journal article" date="2019" name="Int. J. Syst. Evol. Microbiol.">
        <title>The Global Catalogue of Microorganisms (GCM) 10K type strain sequencing project: providing services to taxonomists for standard genome sequencing and annotation.</title>
        <authorList>
            <consortium name="The Broad Institute Genomics Platform"/>
            <consortium name="The Broad Institute Genome Sequencing Center for Infectious Disease"/>
            <person name="Wu L."/>
            <person name="Ma J."/>
        </authorList>
    </citation>
    <scope>NUCLEOTIDE SEQUENCE [LARGE SCALE GENOMIC DNA]</scope>
    <source>
        <strain evidence="2">NBRC 102122</strain>
    </source>
</reference>
<dbReference type="Proteomes" id="UP001156702">
    <property type="component" value="Unassembled WGS sequence"/>
</dbReference>
<proteinExistence type="predicted"/>